<dbReference type="GO" id="GO:0009002">
    <property type="term" value="F:serine-type D-Ala-D-Ala carboxypeptidase activity"/>
    <property type="evidence" value="ECO:0007669"/>
    <property type="project" value="InterPro"/>
</dbReference>
<evidence type="ECO:0000259" key="12">
    <source>
        <dbReference type="Pfam" id="PF00768"/>
    </source>
</evidence>
<evidence type="ECO:0000256" key="4">
    <source>
        <dbReference type="ARBA" id="ARBA00022960"/>
    </source>
</evidence>
<dbReference type="GO" id="GO:0009252">
    <property type="term" value="P:peptidoglycan biosynthetic process"/>
    <property type="evidence" value="ECO:0007669"/>
    <property type="project" value="UniProtKB-KW"/>
</dbReference>
<sequence>MVDTELEPSPPREHRPGPQAKRRRRLLATSAGLVLVLAFAVGGMLWSKGVFWAPVRLSQVIDTSYTVAGRAPALPWPAQGESYLYVEGVGPIGSSGPQDAEVPIASVTKTMTAYQVLLDHPLAADEDGPTIEVSSALFGASRSADASESGIQIVQGELLTERQALESMLLPSAGNMARLLAAWDAGSVPAFVDRMNAQARALGMRHTSYADPAGIDALSRSTAGDQVTLGEQVLRNPAMAGIVDLKSARVPVAGLLTNTNHLLGVDGDIGIKTGSTSAAGGCLLFATRTMVGGVPVTMVGAVLGQPGQPWAIMDRAQVVARGLIEAAQRSLVASTVVHSGRTVAVLRQRGHADVELAPGSDVTVVGWPSLGYRVGVTADGVLRVSSTQAPESVVTAAKLAEN</sequence>
<feature type="active site" description="Acyl-ester intermediate" evidence="7">
    <location>
        <position position="106"/>
    </location>
</feature>
<dbReference type="SUPFAM" id="SSF56601">
    <property type="entry name" value="beta-lactamase/transpeptidase-like"/>
    <property type="match status" value="1"/>
</dbReference>
<dbReference type="GO" id="GO:0006508">
    <property type="term" value="P:proteolysis"/>
    <property type="evidence" value="ECO:0007669"/>
    <property type="project" value="InterPro"/>
</dbReference>
<evidence type="ECO:0000256" key="1">
    <source>
        <dbReference type="ARBA" id="ARBA00007164"/>
    </source>
</evidence>
<dbReference type="InterPro" id="IPR018044">
    <property type="entry name" value="Peptidase_S11"/>
</dbReference>
<feature type="active site" evidence="7">
    <location>
        <position position="172"/>
    </location>
</feature>
<dbReference type="Pfam" id="PF00768">
    <property type="entry name" value="Peptidase_S11"/>
    <property type="match status" value="1"/>
</dbReference>
<evidence type="ECO:0000256" key="5">
    <source>
        <dbReference type="ARBA" id="ARBA00022984"/>
    </source>
</evidence>
<dbReference type="InterPro" id="IPR012338">
    <property type="entry name" value="Beta-lactam/transpept-like"/>
</dbReference>
<dbReference type="EMBL" id="JAGSOG010000098">
    <property type="protein sequence ID" value="MBR7835511.1"/>
    <property type="molecule type" value="Genomic_DNA"/>
</dbReference>
<dbReference type="Proteomes" id="UP000675781">
    <property type="component" value="Unassembled WGS sequence"/>
</dbReference>
<evidence type="ECO:0000256" key="10">
    <source>
        <dbReference type="SAM" id="MobiDB-lite"/>
    </source>
</evidence>
<name>A0A941IUG4_9ACTN</name>
<feature type="domain" description="Peptidase S11 D-alanyl-D-alanine carboxypeptidase A N-terminal" evidence="12">
    <location>
        <begin position="95"/>
        <end position="297"/>
    </location>
</feature>
<keyword evidence="11" id="KW-0472">Membrane</keyword>
<evidence type="ECO:0000256" key="3">
    <source>
        <dbReference type="ARBA" id="ARBA00022801"/>
    </source>
</evidence>
<protein>
    <submittedName>
        <fullName evidence="13">D-alanyl-D-alanine carboxypeptidase</fullName>
    </submittedName>
</protein>
<feature type="binding site" evidence="8">
    <location>
        <position position="272"/>
    </location>
    <ligand>
        <name>substrate</name>
    </ligand>
</feature>
<keyword evidence="11" id="KW-1133">Transmembrane helix</keyword>
<comment type="similarity">
    <text evidence="1 9">Belongs to the peptidase S11 family.</text>
</comment>
<proteinExistence type="inferred from homology"/>
<gene>
    <name evidence="13" type="ORF">KDL01_19705</name>
</gene>
<evidence type="ECO:0000256" key="7">
    <source>
        <dbReference type="PIRSR" id="PIRSR618044-1"/>
    </source>
</evidence>
<dbReference type="PRINTS" id="PR00725">
    <property type="entry name" value="DADACBPTASE1"/>
</dbReference>
<keyword evidence="6" id="KW-0961">Cell wall biogenesis/degradation</keyword>
<dbReference type="GO" id="GO:0071555">
    <property type="term" value="P:cell wall organization"/>
    <property type="evidence" value="ECO:0007669"/>
    <property type="project" value="UniProtKB-KW"/>
</dbReference>
<keyword evidence="5" id="KW-0573">Peptidoglycan synthesis</keyword>
<evidence type="ECO:0000256" key="9">
    <source>
        <dbReference type="RuleBase" id="RU004016"/>
    </source>
</evidence>
<dbReference type="Gene3D" id="3.40.710.10">
    <property type="entry name" value="DD-peptidase/beta-lactamase superfamily"/>
    <property type="match status" value="1"/>
</dbReference>
<feature type="region of interest" description="Disordered" evidence="10">
    <location>
        <begin position="1"/>
        <end position="22"/>
    </location>
</feature>
<evidence type="ECO:0000256" key="2">
    <source>
        <dbReference type="ARBA" id="ARBA00022729"/>
    </source>
</evidence>
<keyword evidence="2" id="KW-0732">Signal</keyword>
<reference evidence="13" key="1">
    <citation type="submission" date="2021-04" db="EMBL/GenBank/DDBJ databases">
        <title>Genome based classification of Actinospica acidithermotolerans sp. nov., an actinobacterium isolated from an Indonesian hot spring.</title>
        <authorList>
            <person name="Kusuma A.B."/>
            <person name="Putra K.E."/>
            <person name="Nafisah S."/>
            <person name="Loh J."/>
            <person name="Nouioui I."/>
            <person name="Goodfellow M."/>
        </authorList>
    </citation>
    <scope>NUCLEOTIDE SEQUENCE</scope>
    <source>
        <strain evidence="13">CSCA 57</strain>
    </source>
</reference>
<keyword evidence="3" id="KW-0378">Hydrolase</keyword>
<dbReference type="PANTHER" id="PTHR21581:SF33">
    <property type="entry name" value="D-ALANYL-D-ALANINE CARBOXYPEPTIDASE DACB"/>
    <property type="match status" value="1"/>
</dbReference>
<evidence type="ECO:0000313" key="14">
    <source>
        <dbReference type="Proteomes" id="UP000675781"/>
    </source>
</evidence>
<evidence type="ECO:0000256" key="11">
    <source>
        <dbReference type="SAM" id="Phobius"/>
    </source>
</evidence>
<keyword evidence="4" id="KW-0133">Cell shape</keyword>
<organism evidence="13 14">
    <name type="scientific">Actinospica durhamensis</name>
    <dbReference type="NCBI Taxonomy" id="1508375"/>
    <lineage>
        <taxon>Bacteria</taxon>
        <taxon>Bacillati</taxon>
        <taxon>Actinomycetota</taxon>
        <taxon>Actinomycetes</taxon>
        <taxon>Catenulisporales</taxon>
        <taxon>Actinospicaceae</taxon>
        <taxon>Actinospica</taxon>
    </lineage>
</organism>
<keyword evidence="11" id="KW-0812">Transmembrane</keyword>
<evidence type="ECO:0000256" key="8">
    <source>
        <dbReference type="PIRSR" id="PIRSR618044-2"/>
    </source>
</evidence>
<comment type="caution">
    <text evidence="13">The sequence shown here is derived from an EMBL/GenBank/DDBJ whole genome shotgun (WGS) entry which is preliminary data.</text>
</comment>
<dbReference type="GO" id="GO:0008360">
    <property type="term" value="P:regulation of cell shape"/>
    <property type="evidence" value="ECO:0007669"/>
    <property type="project" value="UniProtKB-KW"/>
</dbReference>
<feature type="active site" description="Proton acceptor" evidence="7">
    <location>
        <position position="109"/>
    </location>
</feature>
<accession>A0A941IUG4</accession>
<dbReference type="RefSeq" id="WP_212530005.1">
    <property type="nucleotide sequence ID" value="NZ_JAGSOG010000098.1"/>
</dbReference>
<feature type="transmembrane region" description="Helical" evidence="11">
    <location>
        <begin position="26"/>
        <end position="46"/>
    </location>
</feature>
<evidence type="ECO:0000256" key="6">
    <source>
        <dbReference type="ARBA" id="ARBA00023316"/>
    </source>
</evidence>
<keyword evidence="13" id="KW-0645">Protease</keyword>
<dbReference type="AlphaFoldDB" id="A0A941IUG4"/>
<evidence type="ECO:0000313" key="13">
    <source>
        <dbReference type="EMBL" id="MBR7835511.1"/>
    </source>
</evidence>
<dbReference type="InterPro" id="IPR001967">
    <property type="entry name" value="Peptidase_S11_N"/>
</dbReference>
<keyword evidence="13" id="KW-0121">Carboxypeptidase</keyword>
<keyword evidence="14" id="KW-1185">Reference proteome</keyword>
<dbReference type="PANTHER" id="PTHR21581">
    <property type="entry name" value="D-ALANYL-D-ALANINE CARBOXYPEPTIDASE"/>
    <property type="match status" value="1"/>
</dbReference>